<dbReference type="InterPro" id="IPR003593">
    <property type="entry name" value="AAA+_ATPase"/>
</dbReference>
<evidence type="ECO:0000256" key="6">
    <source>
        <dbReference type="ARBA" id="ARBA00023136"/>
    </source>
</evidence>
<feature type="transmembrane region" description="Helical" evidence="7">
    <location>
        <begin position="306"/>
        <end position="325"/>
    </location>
</feature>
<keyword evidence="6 7" id="KW-0472">Membrane</keyword>
<evidence type="ECO:0000313" key="10">
    <source>
        <dbReference type="EMBL" id="MFC3155894.1"/>
    </source>
</evidence>
<feature type="transmembrane region" description="Helical" evidence="7">
    <location>
        <begin position="205"/>
        <end position="222"/>
    </location>
</feature>
<accession>A0ABV7HPS4</accession>
<evidence type="ECO:0000256" key="4">
    <source>
        <dbReference type="ARBA" id="ARBA00022840"/>
    </source>
</evidence>
<dbReference type="InterPro" id="IPR003439">
    <property type="entry name" value="ABC_transporter-like_ATP-bd"/>
</dbReference>
<dbReference type="PANTHER" id="PTHR43394">
    <property type="entry name" value="ATP-DEPENDENT PERMEASE MDL1, MITOCHONDRIAL"/>
    <property type="match status" value="1"/>
</dbReference>
<keyword evidence="5 7" id="KW-1133">Transmembrane helix</keyword>
<comment type="subcellular location">
    <subcellularLocation>
        <location evidence="1">Cell membrane</location>
        <topology evidence="1">Multi-pass membrane protein</topology>
    </subcellularLocation>
</comment>
<sequence>MSTINPGFWSEGERLARYSRILGEERRASSTLARCLPAALVALDWFGSERALIAPLPRQSAQFTVPDLKRLLADIGFRLTERRYHSTAQLDELPKGSFAINGDNCYTYLGQNGEQHWWHDGTSPTCQWQPTAASVTLLYVTPDPRYLPIDAPQPMWFNRLLNRARREIAGTIFVSLVINILALAVSFFIMTVYNNVIPTGISSTLWALSAAAFIAIIGGWLLRLGRARVLAHIGAWAGANIGPAVVRKTLGLPIEISSRSGVQNNINRMRSLESVRQFLGGSGGTALIDYPFVVVFLIVIAIWGGWIVFIPILGLGALAAARHLFVPLIYQRTAAVSAASNQLMNEVSACALRLHALQGISGTNHWLRRLRAAILEGAAANRRLSETQNLMQTSGQALVMLTVLATMCSGVLLTLSGHMSTGGLIATMMLIWRITTPALQYFSLSVRLEQIHDAANQLDRLMASAGEMQLPDTLAPIEPLQGSLNVDKLFYRYGPDQEPALNSISFELAAGQMLAIVGPNGSGKSTLLQCLSGVRSAQNGSVSVDGRDIRQFDPSDYRSWVGFQAQVPRALPLSVRDYLKLGHPAAGDSEIAHALEAVAGAKWWRLLGATNAETALAQGSNPWQHDAASIRHRYILGLADAILGAPTLLLLDDPISDRDPLLNPLLQQLIRTRRGSTTIVLATHRPDLIQMADQIAVLDRGSLVHFGPIAEPQATTTATVNEEVTP</sequence>
<evidence type="ECO:0000259" key="8">
    <source>
        <dbReference type="PROSITE" id="PS50893"/>
    </source>
</evidence>
<comment type="caution">
    <text evidence="10">The sequence shown here is derived from an EMBL/GenBank/DDBJ whole genome shotgun (WGS) entry which is preliminary data.</text>
</comment>
<feature type="transmembrane region" description="Helical" evidence="7">
    <location>
        <begin position="397"/>
        <end position="416"/>
    </location>
</feature>
<reference evidence="11" key="1">
    <citation type="journal article" date="2019" name="Int. J. Syst. Evol. Microbiol.">
        <title>The Global Catalogue of Microorganisms (GCM) 10K type strain sequencing project: providing services to taxonomists for standard genome sequencing and annotation.</title>
        <authorList>
            <consortium name="The Broad Institute Genomics Platform"/>
            <consortium name="The Broad Institute Genome Sequencing Center for Infectious Disease"/>
            <person name="Wu L."/>
            <person name="Ma J."/>
        </authorList>
    </citation>
    <scope>NUCLEOTIDE SEQUENCE [LARGE SCALE GENOMIC DNA]</scope>
    <source>
        <strain evidence="11">KCTC 52141</strain>
    </source>
</reference>
<organism evidence="10 11">
    <name type="scientific">Gilvimarinus japonicus</name>
    <dbReference type="NCBI Taxonomy" id="1796469"/>
    <lineage>
        <taxon>Bacteria</taxon>
        <taxon>Pseudomonadati</taxon>
        <taxon>Pseudomonadota</taxon>
        <taxon>Gammaproteobacteria</taxon>
        <taxon>Cellvibrionales</taxon>
        <taxon>Cellvibrionaceae</taxon>
        <taxon>Gilvimarinus</taxon>
    </lineage>
</organism>
<dbReference type="RefSeq" id="WP_382416881.1">
    <property type="nucleotide sequence ID" value="NZ_AP031500.1"/>
</dbReference>
<dbReference type="Gene3D" id="1.20.1560.10">
    <property type="entry name" value="ABC transporter type 1, transmembrane domain"/>
    <property type="match status" value="1"/>
</dbReference>
<dbReference type="Pfam" id="PF00664">
    <property type="entry name" value="ABC_membrane"/>
    <property type="match status" value="1"/>
</dbReference>
<name>A0ABV7HPS4_9GAMM</name>
<dbReference type="SMART" id="SM00382">
    <property type="entry name" value="AAA"/>
    <property type="match status" value="1"/>
</dbReference>
<feature type="transmembrane region" description="Helical" evidence="7">
    <location>
        <begin position="278"/>
        <end position="300"/>
    </location>
</feature>
<feature type="domain" description="ABC transmembrane type-1" evidence="9">
    <location>
        <begin position="169"/>
        <end position="450"/>
    </location>
</feature>
<dbReference type="SUPFAM" id="SSF90123">
    <property type="entry name" value="ABC transporter transmembrane region"/>
    <property type="match status" value="1"/>
</dbReference>
<gene>
    <name evidence="10" type="ORF">ACFOEB_11835</name>
</gene>
<dbReference type="PROSITE" id="PS50929">
    <property type="entry name" value="ABC_TM1F"/>
    <property type="match status" value="1"/>
</dbReference>
<evidence type="ECO:0000256" key="1">
    <source>
        <dbReference type="ARBA" id="ARBA00004651"/>
    </source>
</evidence>
<dbReference type="PANTHER" id="PTHR43394:SF1">
    <property type="entry name" value="ATP-BINDING CASSETTE SUB-FAMILY B MEMBER 10, MITOCHONDRIAL"/>
    <property type="match status" value="1"/>
</dbReference>
<dbReference type="EMBL" id="JBHRTL010000007">
    <property type="protein sequence ID" value="MFC3155894.1"/>
    <property type="molecule type" value="Genomic_DNA"/>
</dbReference>
<dbReference type="SUPFAM" id="SSF52540">
    <property type="entry name" value="P-loop containing nucleoside triphosphate hydrolases"/>
    <property type="match status" value="1"/>
</dbReference>
<dbReference type="InterPro" id="IPR011527">
    <property type="entry name" value="ABC1_TM_dom"/>
</dbReference>
<protein>
    <submittedName>
        <fullName evidence="10">Peptidase domain-containing ABC transporter</fullName>
    </submittedName>
</protein>
<evidence type="ECO:0000256" key="5">
    <source>
        <dbReference type="ARBA" id="ARBA00022989"/>
    </source>
</evidence>
<evidence type="ECO:0000313" key="11">
    <source>
        <dbReference type="Proteomes" id="UP001595548"/>
    </source>
</evidence>
<dbReference type="Gene3D" id="3.40.50.300">
    <property type="entry name" value="P-loop containing nucleotide triphosphate hydrolases"/>
    <property type="match status" value="1"/>
</dbReference>
<dbReference type="Pfam" id="PF00005">
    <property type="entry name" value="ABC_tran"/>
    <property type="match status" value="1"/>
</dbReference>
<keyword evidence="2 7" id="KW-0812">Transmembrane</keyword>
<dbReference type="PROSITE" id="PS50893">
    <property type="entry name" value="ABC_TRANSPORTER_2"/>
    <property type="match status" value="1"/>
</dbReference>
<evidence type="ECO:0000256" key="3">
    <source>
        <dbReference type="ARBA" id="ARBA00022741"/>
    </source>
</evidence>
<feature type="domain" description="ABC transporter" evidence="8">
    <location>
        <begin position="484"/>
        <end position="725"/>
    </location>
</feature>
<evidence type="ECO:0000259" key="9">
    <source>
        <dbReference type="PROSITE" id="PS50929"/>
    </source>
</evidence>
<keyword evidence="11" id="KW-1185">Reference proteome</keyword>
<keyword evidence="3" id="KW-0547">Nucleotide-binding</keyword>
<dbReference type="InterPro" id="IPR036640">
    <property type="entry name" value="ABC1_TM_sf"/>
</dbReference>
<evidence type="ECO:0000256" key="7">
    <source>
        <dbReference type="SAM" id="Phobius"/>
    </source>
</evidence>
<dbReference type="InterPro" id="IPR039421">
    <property type="entry name" value="Type_1_exporter"/>
</dbReference>
<proteinExistence type="predicted"/>
<dbReference type="Proteomes" id="UP001595548">
    <property type="component" value="Unassembled WGS sequence"/>
</dbReference>
<feature type="transmembrane region" description="Helical" evidence="7">
    <location>
        <begin position="168"/>
        <end position="193"/>
    </location>
</feature>
<dbReference type="InterPro" id="IPR027417">
    <property type="entry name" value="P-loop_NTPase"/>
</dbReference>
<evidence type="ECO:0000256" key="2">
    <source>
        <dbReference type="ARBA" id="ARBA00022692"/>
    </source>
</evidence>
<keyword evidence="4" id="KW-0067">ATP-binding</keyword>